<dbReference type="InterPro" id="IPR040256">
    <property type="entry name" value="At4g02000-like"/>
</dbReference>
<comment type="caution">
    <text evidence="2">The sequence shown here is derived from an EMBL/GenBank/DDBJ whole genome shotgun (WGS) entry which is preliminary data.</text>
</comment>
<gene>
    <name evidence="2" type="ORF">K2173_024074</name>
</gene>
<accession>A0AAV8TQW8</accession>
<protein>
    <recommendedName>
        <fullName evidence="4">Zinc knuckle CX2CX4HX4C domain-containing protein</fullName>
    </recommendedName>
</protein>
<proteinExistence type="predicted"/>
<feature type="compositionally biased region" description="Basic and acidic residues" evidence="1">
    <location>
        <begin position="139"/>
        <end position="155"/>
    </location>
</feature>
<evidence type="ECO:0000313" key="3">
    <source>
        <dbReference type="Proteomes" id="UP001159364"/>
    </source>
</evidence>
<sequence>MQHHLKILTELLNLVGHTVWMDDEMLQANCGRFARITVDIDLTRPLPPNVDLDGETLTITYEGFPQVCFMCGIVGHTPSACSRKTTAETATTSSVGNAGPGGTENRGPLEEPRGQQTDATSNGYGPWTNVQRRRPRAVKGQDHAGDSVKSKEKSRGGSQFTAQITPVEDATATPVDMITNVTSVGFGQRINLFNFHGIG</sequence>
<feature type="region of interest" description="Disordered" evidence="1">
    <location>
        <begin position="85"/>
        <end position="165"/>
    </location>
</feature>
<dbReference type="PANTHER" id="PTHR31286">
    <property type="entry name" value="GLYCINE-RICH CELL WALL STRUCTURAL PROTEIN 1.8-LIKE"/>
    <property type="match status" value="1"/>
</dbReference>
<name>A0AAV8TQW8_9ROSI</name>
<dbReference type="AlphaFoldDB" id="A0AAV8TQW8"/>
<organism evidence="2 3">
    <name type="scientific">Erythroxylum novogranatense</name>
    <dbReference type="NCBI Taxonomy" id="1862640"/>
    <lineage>
        <taxon>Eukaryota</taxon>
        <taxon>Viridiplantae</taxon>
        <taxon>Streptophyta</taxon>
        <taxon>Embryophyta</taxon>
        <taxon>Tracheophyta</taxon>
        <taxon>Spermatophyta</taxon>
        <taxon>Magnoliopsida</taxon>
        <taxon>eudicotyledons</taxon>
        <taxon>Gunneridae</taxon>
        <taxon>Pentapetalae</taxon>
        <taxon>rosids</taxon>
        <taxon>fabids</taxon>
        <taxon>Malpighiales</taxon>
        <taxon>Erythroxylaceae</taxon>
        <taxon>Erythroxylum</taxon>
    </lineage>
</organism>
<evidence type="ECO:0000256" key="1">
    <source>
        <dbReference type="SAM" id="MobiDB-lite"/>
    </source>
</evidence>
<dbReference type="PANTHER" id="PTHR31286:SF99">
    <property type="entry name" value="DUF4283 DOMAIN-CONTAINING PROTEIN"/>
    <property type="match status" value="1"/>
</dbReference>
<reference evidence="2 3" key="1">
    <citation type="submission" date="2021-09" db="EMBL/GenBank/DDBJ databases">
        <title>Genomic insights and catalytic innovation underlie evolution of tropane alkaloids biosynthesis.</title>
        <authorList>
            <person name="Wang Y.-J."/>
            <person name="Tian T."/>
            <person name="Huang J.-P."/>
            <person name="Huang S.-X."/>
        </authorList>
    </citation>
    <scope>NUCLEOTIDE SEQUENCE [LARGE SCALE GENOMIC DNA]</scope>
    <source>
        <strain evidence="2">KIB-2018</strain>
        <tissue evidence="2">Leaf</tissue>
    </source>
</reference>
<dbReference type="Proteomes" id="UP001159364">
    <property type="component" value="Linkage Group LG04"/>
</dbReference>
<evidence type="ECO:0000313" key="2">
    <source>
        <dbReference type="EMBL" id="KAJ8769078.1"/>
    </source>
</evidence>
<dbReference type="EMBL" id="JAIWQS010000004">
    <property type="protein sequence ID" value="KAJ8769078.1"/>
    <property type="molecule type" value="Genomic_DNA"/>
</dbReference>
<feature type="compositionally biased region" description="Polar residues" evidence="1">
    <location>
        <begin position="114"/>
        <end position="123"/>
    </location>
</feature>
<keyword evidence="3" id="KW-1185">Reference proteome</keyword>
<feature type="compositionally biased region" description="Polar residues" evidence="1">
    <location>
        <begin position="85"/>
        <end position="96"/>
    </location>
</feature>
<evidence type="ECO:0008006" key="4">
    <source>
        <dbReference type="Google" id="ProtNLM"/>
    </source>
</evidence>